<dbReference type="GO" id="GO:0003924">
    <property type="term" value="F:GTPase activity"/>
    <property type="evidence" value="ECO:0007669"/>
    <property type="project" value="TreeGrafter"/>
</dbReference>
<name>A0A8X8BQ64_POLSE</name>
<dbReference type="InterPro" id="IPR007743">
    <property type="entry name" value="Immunity-related_GTPase-like"/>
</dbReference>
<dbReference type="GO" id="GO:0005525">
    <property type="term" value="F:GTP binding"/>
    <property type="evidence" value="ECO:0007669"/>
    <property type="project" value="UniProtKB-KW"/>
</dbReference>
<dbReference type="FunFam" id="3.40.50.300:FF:000541">
    <property type="entry name" value="Immunity related GTPase M"/>
    <property type="match status" value="1"/>
</dbReference>
<gene>
    <name evidence="7" type="primary">Irgc_8</name>
    <name evidence="7" type="ORF">GTO96_0002424</name>
</gene>
<dbReference type="Proteomes" id="UP000886611">
    <property type="component" value="Unassembled WGS sequence"/>
</dbReference>
<evidence type="ECO:0000256" key="1">
    <source>
        <dbReference type="ARBA" id="ARBA00005429"/>
    </source>
</evidence>
<dbReference type="PANTHER" id="PTHR32341">
    <property type="entry name" value="INTERFERON-INDUCIBLE GTPASE"/>
    <property type="match status" value="1"/>
</dbReference>
<keyword evidence="5" id="KW-0175">Coiled coil</keyword>
<evidence type="ECO:0000259" key="6">
    <source>
        <dbReference type="PROSITE" id="PS51716"/>
    </source>
</evidence>
<proteinExistence type="inferred from homology"/>
<keyword evidence="4" id="KW-0342">GTP-binding</keyword>
<feature type="non-terminal residue" evidence="7">
    <location>
        <position position="1"/>
    </location>
</feature>
<organism evidence="7 8">
    <name type="scientific">Polypterus senegalus</name>
    <name type="common">Senegal bichir</name>
    <dbReference type="NCBI Taxonomy" id="55291"/>
    <lineage>
        <taxon>Eukaryota</taxon>
        <taxon>Metazoa</taxon>
        <taxon>Chordata</taxon>
        <taxon>Craniata</taxon>
        <taxon>Vertebrata</taxon>
        <taxon>Euteleostomi</taxon>
        <taxon>Actinopterygii</taxon>
        <taxon>Polypteriformes</taxon>
        <taxon>Polypteridae</taxon>
        <taxon>Polypterus</taxon>
    </lineage>
</organism>
<dbReference type="InterPro" id="IPR030385">
    <property type="entry name" value="G_IRG_dom"/>
</dbReference>
<dbReference type="SUPFAM" id="SSF52540">
    <property type="entry name" value="P-loop containing nucleoside triphosphate hydrolases"/>
    <property type="match status" value="2"/>
</dbReference>
<dbReference type="CDD" id="cd00882">
    <property type="entry name" value="Ras_like_GTPase"/>
    <property type="match status" value="1"/>
</dbReference>
<dbReference type="Gene3D" id="3.40.50.300">
    <property type="entry name" value="P-loop containing nucleotide triphosphate hydrolases"/>
    <property type="match status" value="2"/>
</dbReference>
<feature type="domain" description="IRG-type G" evidence="6">
    <location>
        <begin position="323"/>
        <end position="504"/>
    </location>
</feature>
<evidence type="ECO:0000256" key="4">
    <source>
        <dbReference type="ARBA" id="ARBA00023134"/>
    </source>
</evidence>
<protein>
    <submittedName>
        <fullName evidence="7">IIGP5 GTPase</fullName>
    </submittedName>
</protein>
<dbReference type="InterPro" id="IPR027417">
    <property type="entry name" value="P-loop_NTPase"/>
</dbReference>
<evidence type="ECO:0000313" key="7">
    <source>
        <dbReference type="EMBL" id="KAG2463766.1"/>
    </source>
</evidence>
<feature type="coiled-coil region" evidence="5">
    <location>
        <begin position="437"/>
        <end position="464"/>
    </location>
</feature>
<dbReference type="Pfam" id="PF05049">
    <property type="entry name" value="IIGP"/>
    <property type="match status" value="2"/>
</dbReference>
<evidence type="ECO:0000256" key="2">
    <source>
        <dbReference type="ARBA" id="ARBA00022741"/>
    </source>
</evidence>
<accession>A0A8X8BQ64</accession>
<keyword evidence="2" id="KW-0547">Nucleotide-binding</keyword>
<keyword evidence="8" id="KW-1185">Reference proteome</keyword>
<evidence type="ECO:0000256" key="5">
    <source>
        <dbReference type="SAM" id="Coils"/>
    </source>
</evidence>
<dbReference type="InterPro" id="IPR051515">
    <property type="entry name" value="IRG"/>
</dbReference>
<dbReference type="PANTHER" id="PTHR32341:SF17">
    <property type="entry name" value="IRG-TYPE G DOMAIN-CONTAINING PROTEIN"/>
    <property type="match status" value="1"/>
</dbReference>
<keyword evidence="3" id="KW-0378">Hydrolase</keyword>
<evidence type="ECO:0000313" key="8">
    <source>
        <dbReference type="Proteomes" id="UP000886611"/>
    </source>
</evidence>
<reference evidence="7 8" key="1">
    <citation type="journal article" date="2021" name="Cell">
        <title>Tracing the genetic footprints of vertebrate landing in non-teleost ray-finned fishes.</title>
        <authorList>
            <person name="Bi X."/>
            <person name="Wang K."/>
            <person name="Yang L."/>
            <person name="Pan H."/>
            <person name="Jiang H."/>
            <person name="Wei Q."/>
            <person name="Fang M."/>
            <person name="Yu H."/>
            <person name="Zhu C."/>
            <person name="Cai Y."/>
            <person name="He Y."/>
            <person name="Gan X."/>
            <person name="Zeng H."/>
            <person name="Yu D."/>
            <person name="Zhu Y."/>
            <person name="Jiang H."/>
            <person name="Qiu Q."/>
            <person name="Yang H."/>
            <person name="Zhang Y.E."/>
            <person name="Wang W."/>
            <person name="Zhu M."/>
            <person name="He S."/>
            <person name="Zhang G."/>
        </authorList>
    </citation>
    <scope>NUCLEOTIDE SEQUENCE [LARGE SCALE GENOMIC DNA]</scope>
    <source>
        <strain evidence="7">Bchr_013</strain>
    </source>
</reference>
<sequence>MKDWKRMCAHLGLHGGRHTGCFGGHGLRAWKPKPVGAHGHRQGAPRCLGSPGPQHFCHTRKCWEEEKQGYRECFREYSRHFRHTGACQPMMAGEHLEHIRVWIKGAASLHSRLESGVSRTKQKRVWRRPKEEGIMWPGLCGPEETENIKLEIVVTNIQQKLSSPFTDNGLEDIVTELQHVLDQREVHIAVTGESGKGKSAFINAVCGLKPGEPEAAEEGFTEQTMEMTKYNHPSLPSVFLWDLPGAGTPTFEIAKYFKDIKFTEYHFIILIVGNRNIMGNTISTYYGFFKEDEVKQLASLYNKGGFEAVVSRIKEKNEALENETLKIAVTGESGVGKSALINAMRGLSDGDPGAAEEGSTEQTMKVTDYQHPQLPTVCFYDLPGVGTTTFSSKTYVKKLELDKYDVFIVVLGVRVMENDVFLARQIHEMGKKIYFLRSKIDIEIDNLEKKNRQQDREKELDKIRQYCIKKLEENKFPSQEVFLVSSYRMSDFDFSRFCNVVESDLSENKRHVFKLSLPNFSTEVIEMKKASLHGKILAAAAASFVAGASPIPGTSLLCDIGILVTAFMYIRSSFGLDDESLQRLAWKVGKPVEVLKAEVKNPFIFDISAASVLKLITTSVAGAIMIAEEAFHLIPIVGSVVGAPLSFLSTYCILRNSLDEFGKSAVRVIIKATEK</sequence>
<dbReference type="PROSITE" id="PS51716">
    <property type="entry name" value="G_IRG"/>
    <property type="match status" value="2"/>
</dbReference>
<feature type="non-terminal residue" evidence="7">
    <location>
        <position position="675"/>
    </location>
</feature>
<feature type="domain" description="IRG-type G" evidence="6">
    <location>
        <begin position="184"/>
        <end position="275"/>
    </location>
</feature>
<dbReference type="GO" id="GO:0016020">
    <property type="term" value="C:membrane"/>
    <property type="evidence" value="ECO:0007669"/>
    <property type="project" value="InterPro"/>
</dbReference>
<comment type="similarity">
    <text evidence="1">Belongs to the TRAFAC class dynamin-like GTPase superfamily. IRG family.</text>
</comment>
<comment type="caution">
    <text evidence="7">The sequence shown here is derived from an EMBL/GenBank/DDBJ whole genome shotgun (WGS) entry which is preliminary data.</text>
</comment>
<dbReference type="EMBL" id="JAATIS010003638">
    <property type="protein sequence ID" value="KAG2463766.1"/>
    <property type="molecule type" value="Genomic_DNA"/>
</dbReference>
<dbReference type="AlphaFoldDB" id="A0A8X8BQ64"/>
<evidence type="ECO:0000256" key="3">
    <source>
        <dbReference type="ARBA" id="ARBA00022801"/>
    </source>
</evidence>